<evidence type="ECO:0000313" key="5">
    <source>
        <dbReference type="Proteomes" id="UP000516656"/>
    </source>
</evidence>
<dbReference type="EMBL" id="AP018045">
    <property type="protein sequence ID" value="BAX53692.1"/>
    <property type="molecule type" value="Genomic_DNA"/>
</dbReference>
<evidence type="ECO:0000313" key="4">
    <source>
        <dbReference type="Proteomes" id="UP000218676"/>
    </source>
</evidence>
<evidence type="ECO:0000313" key="2">
    <source>
        <dbReference type="EMBL" id="BAX53692.1"/>
    </source>
</evidence>
<reference evidence="3 5" key="3">
    <citation type="submission" date="2020-09" db="EMBL/GenBank/DDBJ databases">
        <title>Complete, closed and curated genome sequences of Photobacterium damselae subsp. piscicida isolates from Australia indicate localised evolution and additional plasmid-borne pathogenicity mechanisms.</title>
        <authorList>
            <person name="Baseggio L."/>
            <person name="Silayeva O."/>
            <person name="Buller N."/>
            <person name="Landos M."/>
            <person name="Engelstaedter J."/>
            <person name="Barnes A.C."/>
        </authorList>
    </citation>
    <scope>NUCLEOTIDE SEQUENCE [LARGE SCALE GENOMIC DNA]</scope>
    <source>
        <strain evidence="3 5">AS-16-0540-1</strain>
    </source>
</reference>
<dbReference type="Proteomes" id="UP000516656">
    <property type="component" value="Chromosome 1"/>
</dbReference>
<protein>
    <submittedName>
        <fullName evidence="3">DUF4123 domain-containing protein</fullName>
    </submittedName>
</protein>
<accession>A0A1V1V4K6</accession>
<dbReference type="AlphaFoldDB" id="A0A1V1V4K6"/>
<feature type="domain" description="DUF4123" evidence="1">
    <location>
        <begin position="9"/>
        <end position="120"/>
    </location>
</feature>
<dbReference type="RefSeq" id="WP_086957080.1">
    <property type="nucleotide sequence ID" value="NZ_AP018045.1"/>
</dbReference>
<evidence type="ECO:0000313" key="3">
    <source>
        <dbReference type="EMBL" id="QOD57283.1"/>
    </source>
</evidence>
<evidence type="ECO:0000259" key="1">
    <source>
        <dbReference type="Pfam" id="PF13503"/>
    </source>
</evidence>
<dbReference type="Pfam" id="PF13503">
    <property type="entry name" value="DUF4123"/>
    <property type="match status" value="1"/>
</dbReference>
<organism evidence="2 4">
    <name type="scientific">Photobacterium damsela subsp. piscicida</name>
    <name type="common">Pasteurella piscicida</name>
    <dbReference type="NCBI Taxonomy" id="38294"/>
    <lineage>
        <taxon>Bacteria</taxon>
        <taxon>Pseudomonadati</taxon>
        <taxon>Pseudomonadota</taxon>
        <taxon>Gammaproteobacteria</taxon>
        <taxon>Vibrionales</taxon>
        <taxon>Vibrionaceae</taxon>
        <taxon>Photobacterium</taxon>
    </lineage>
</organism>
<dbReference type="EMBL" id="CP061854">
    <property type="protein sequence ID" value="QOD57283.1"/>
    <property type="molecule type" value="Genomic_DNA"/>
</dbReference>
<dbReference type="InterPro" id="IPR025391">
    <property type="entry name" value="DUF4123"/>
</dbReference>
<name>A0A1V1V4K6_PHODP</name>
<dbReference type="Proteomes" id="UP000218676">
    <property type="component" value="Chromosome 1"/>
</dbReference>
<sequence length="174" mass="20659">MFLANENHWIVIDTPQSQQSVTYINEHELPYFWWYTNTPLADSLSVSPLWVKVPSNKVEEVLTRFSSSVVFTSQLNDEQFEDYIKTLVLMLSPTHKPYVVRFYNPKYLQYWFAELTTERQETLLGPIIRIGWKQNGTVHTIENHHPSSFDNSKTIAWFQLNEVEWELLKIAYKK</sequence>
<gene>
    <name evidence="3" type="ORF">IC627_04715</name>
    <name evidence="2" type="ORF">PDPUS_1_02318</name>
</gene>
<reference evidence="2" key="1">
    <citation type="journal article" date="2017" name="Genome Announc.">
        <title>Whole-Genome Sequence of Photobacterium damselae subsp. piscicida Strain 91-197, Isolated from Hybrid Striped Bass (Morone sp.) in the United States.</title>
        <authorList>
            <person name="Teru Y."/>
            <person name="Hikima J."/>
            <person name="Kono T."/>
            <person name="Sakai M."/>
            <person name="Takano T."/>
            <person name="Hawke J.P."/>
            <person name="Takeyama H."/>
            <person name="Aoki T."/>
        </authorList>
    </citation>
    <scope>NUCLEOTIDE SEQUENCE</scope>
    <source>
        <strain evidence="2">91-197</strain>
    </source>
</reference>
<proteinExistence type="predicted"/>
<reference evidence="4" key="2">
    <citation type="submission" date="2017-05" db="EMBL/GenBank/DDBJ databases">
        <title>Whole genome sequence of fish pathogenic bacteria, Photobacterium damselae subsp. piscicida, strain 91-197, isolated from hybrid striped bass (Morone sp.) in USA.</title>
        <authorList>
            <person name="Teru Y."/>
            <person name="Hikima J."/>
            <person name="Kono T."/>
            <person name="Sakai M."/>
            <person name="Takano T."/>
            <person name="Hawke J.P."/>
            <person name="Takeyama H."/>
            <person name="Aoki T."/>
        </authorList>
    </citation>
    <scope>NUCLEOTIDE SEQUENCE [LARGE SCALE GENOMIC DNA]</scope>
    <source>
        <strain evidence="4">91-197</strain>
    </source>
</reference>